<dbReference type="SUPFAM" id="SSF51556">
    <property type="entry name" value="Metallo-dependent hydrolases"/>
    <property type="match status" value="1"/>
</dbReference>
<gene>
    <name evidence="1" type="ORF">Atai01_45660</name>
</gene>
<proteinExistence type="predicted"/>
<accession>A0A9W6R5I6</accession>
<evidence type="ECO:0000313" key="1">
    <source>
        <dbReference type="EMBL" id="GLY67947.1"/>
    </source>
</evidence>
<dbReference type="Gene3D" id="3.20.20.140">
    <property type="entry name" value="Metal-dependent hydrolases"/>
    <property type="match status" value="1"/>
</dbReference>
<organism evidence="1 2">
    <name type="scientific">Amycolatopsis taiwanensis</name>
    <dbReference type="NCBI Taxonomy" id="342230"/>
    <lineage>
        <taxon>Bacteria</taxon>
        <taxon>Bacillati</taxon>
        <taxon>Actinomycetota</taxon>
        <taxon>Actinomycetes</taxon>
        <taxon>Pseudonocardiales</taxon>
        <taxon>Pseudonocardiaceae</taxon>
        <taxon>Amycolatopsis</taxon>
    </lineage>
</organism>
<dbReference type="InterPro" id="IPR032466">
    <property type="entry name" value="Metal_Hydrolase"/>
</dbReference>
<dbReference type="AlphaFoldDB" id="A0A9W6R5I6"/>
<protein>
    <submittedName>
        <fullName evidence="1">Uncharacterized protein</fullName>
    </submittedName>
</protein>
<dbReference type="Proteomes" id="UP001165136">
    <property type="component" value="Unassembled WGS sequence"/>
</dbReference>
<comment type="caution">
    <text evidence="1">The sequence shown here is derived from an EMBL/GenBank/DDBJ whole genome shotgun (WGS) entry which is preliminary data.</text>
</comment>
<keyword evidence="2" id="KW-1185">Reference proteome</keyword>
<evidence type="ECO:0000313" key="2">
    <source>
        <dbReference type="Proteomes" id="UP001165136"/>
    </source>
</evidence>
<reference evidence="1" key="1">
    <citation type="submission" date="2023-03" db="EMBL/GenBank/DDBJ databases">
        <title>Amycolatopsis taiwanensis NBRC 103393.</title>
        <authorList>
            <person name="Ichikawa N."/>
            <person name="Sato H."/>
            <person name="Tonouchi N."/>
        </authorList>
    </citation>
    <scope>NUCLEOTIDE SEQUENCE</scope>
    <source>
        <strain evidence="1">NBRC 103393</strain>
    </source>
</reference>
<dbReference type="EMBL" id="BSTI01000010">
    <property type="protein sequence ID" value="GLY67947.1"/>
    <property type="molecule type" value="Genomic_DNA"/>
</dbReference>
<name>A0A9W6R5I6_9PSEU</name>
<sequence>MLWRAGSGNPFGGMNDHDGELFLGNIPLSFPTAAMTDIDVIVADTRKVGLGARVVSAPPFAFPVHTSSEADDYVAAYNEELADAVSRTDGTLVGLGLVRLDDVDAARRR</sequence>